<evidence type="ECO:0000313" key="3">
    <source>
        <dbReference type="RefSeq" id="XP_018335352.1"/>
    </source>
</evidence>
<dbReference type="InterPro" id="IPR036047">
    <property type="entry name" value="F-box-like_dom_sf"/>
</dbReference>
<dbReference type="InParanoid" id="A0A1W4XRF6"/>
<proteinExistence type="predicted"/>
<dbReference type="AlphaFoldDB" id="A0A1W4XRF6"/>
<dbReference type="PROSITE" id="PS50181">
    <property type="entry name" value="FBOX"/>
    <property type="match status" value="1"/>
</dbReference>
<dbReference type="GeneID" id="108744201"/>
<dbReference type="SMART" id="SM00256">
    <property type="entry name" value="FBOX"/>
    <property type="match status" value="1"/>
</dbReference>
<dbReference type="InterPro" id="IPR001810">
    <property type="entry name" value="F-box_dom"/>
</dbReference>
<dbReference type="RefSeq" id="XP_018335352.1">
    <property type="nucleotide sequence ID" value="XM_018479850.2"/>
</dbReference>
<accession>A0A1W4XRF6</accession>
<dbReference type="Gene3D" id="3.80.10.10">
    <property type="entry name" value="Ribonuclease Inhibitor"/>
    <property type="match status" value="1"/>
</dbReference>
<protein>
    <submittedName>
        <fullName evidence="3">F-box only protein 39-like isoform X1</fullName>
    </submittedName>
</protein>
<dbReference type="KEGG" id="apln:108744201"/>
<dbReference type="OrthoDB" id="9974792at2759"/>
<name>A0A1W4XRF6_AGRPL</name>
<feature type="domain" description="F-box" evidence="1">
    <location>
        <begin position="3"/>
        <end position="49"/>
    </location>
</feature>
<dbReference type="PANTHER" id="PTHR20933:SF3">
    <property type="entry name" value="F-BOX ONLY PROTEIN 33"/>
    <property type="match status" value="1"/>
</dbReference>
<dbReference type="PANTHER" id="PTHR20933">
    <property type="entry name" value="F-BOX ONLY PROTEIN 33"/>
    <property type="match status" value="1"/>
</dbReference>
<dbReference type="SUPFAM" id="SSF81383">
    <property type="entry name" value="F-box domain"/>
    <property type="match status" value="1"/>
</dbReference>
<dbReference type="Pfam" id="PF00646">
    <property type="entry name" value="F-box"/>
    <property type="match status" value="1"/>
</dbReference>
<dbReference type="Proteomes" id="UP000192223">
    <property type="component" value="Unplaced"/>
</dbReference>
<organism evidence="2 3">
    <name type="scientific">Agrilus planipennis</name>
    <name type="common">Emerald ash borer</name>
    <name type="synonym">Agrilus marcopoli</name>
    <dbReference type="NCBI Taxonomy" id="224129"/>
    <lineage>
        <taxon>Eukaryota</taxon>
        <taxon>Metazoa</taxon>
        <taxon>Ecdysozoa</taxon>
        <taxon>Arthropoda</taxon>
        <taxon>Hexapoda</taxon>
        <taxon>Insecta</taxon>
        <taxon>Pterygota</taxon>
        <taxon>Neoptera</taxon>
        <taxon>Endopterygota</taxon>
        <taxon>Coleoptera</taxon>
        <taxon>Polyphaga</taxon>
        <taxon>Elateriformia</taxon>
        <taxon>Buprestoidea</taxon>
        <taxon>Buprestidae</taxon>
        <taxon>Agrilinae</taxon>
        <taxon>Agrilus</taxon>
    </lineage>
</organism>
<evidence type="ECO:0000313" key="2">
    <source>
        <dbReference type="Proteomes" id="UP000192223"/>
    </source>
</evidence>
<keyword evidence="2" id="KW-1185">Reference proteome</keyword>
<gene>
    <name evidence="3" type="primary">LOC108744201</name>
</gene>
<reference evidence="3" key="1">
    <citation type="submission" date="2025-08" db="UniProtKB">
        <authorList>
            <consortium name="RefSeq"/>
        </authorList>
    </citation>
    <scope>IDENTIFICATION</scope>
    <source>
        <tissue evidence="3">Entire body</tissue>
    </source>
</reference>
<dbReference type="Gene3D" id="1.20.1280.50">
    <property type="match status" value="1"/>
</dbReference>
<evidence type="ECO:0000259" key="1">
    <source>
        <dbReference type="PROSITE" id="PS50181"/>
    </source>
</evidence>
<dbReference type="STRING" id="224129.A0A1W4XRF6"/>
<sequence>MVMESWNVLPYTLLEKVYHLLPRRDRFACSMVCQNWREALDCPSLWKTLPINLDTDLFDPTVLVLMRKYHRYFNTLELRWANNHPRLSWMQQRPDIARRACKFLMVLSETNIQLQSIKFVDWYDGRKLKKMIYHISRFLKNQKSLINVSFFMVNFNKSDCTKLLSCCLESQKSIRNLEMSYCLYPPNNSQEYVILISCLECLSNLNCLKIDYSFFINGVLEAILLSKTKTLSTLEIYVRGYPSFHETVSDSDWDKLKQQNPQIRVSFYFVEVCHFEEISVVLREVIPVATISLSCGKMWDQSRSRQYRRTLQLITRYYRRTLENLYIHIKFNKEILDDVLIGMFQKCTKLQHFEFSGIVQNLELIKELFETHSNNKSEIGFSSVRVCPKKLDPSSQWYIEKLFDYFSEIKQKRPFEFEVSETHYDKCVVYMYN</sequence>
<dbReference type="GO" id="GO:0031398">
    <property type="term" value="P:positive regulation of protein ubiquitination"/>
    <property type="evidence" value="ECO:0007669"/>
    <property type="project" value="TreeGrafter"/>
</dbReference>
<dbReference type="InterPro" id="IPR032675">
    <property type="entry name" value="LRR_dom_sf"/>
</dbReference>